<feature type="compositionally biased region" description="Low complexity" evidence="1">
    <location>
        <begin position="254"/>
        <end position="269"/>
    </location>
</feature>
<feature type="non-terminal residue" evidence="2">
    <location>
        <position position="611"/>
    </location>
</feature>
<keyword evidence="3" id="KW-1185">Reference proteome</keyword>
<evidence type="ECO:0000313" key="2">
    <source>
        <dbReference type="EMBL" id="VDN17867.1"/>
    </source>
</evidence>
<sequence>MGKSTAASFLPKIRKNSGQQQFPYEVCPISEIDNEDPTRISSDVSLHSLDSHQIFCSQDQYCKHVNMNESNHEEGGRSPSSTSHNTRPHKRSTVRTVTACTASTSNGKRISVYHSLAVTRGRTAAPPARLQPIYQKPKDPLAVFQRDLIDPYVPHPHPSLPSPLMAAPVDILPAEGPNQPSPRTTPLPGGHTDSCLLNRSRRGYSDCQGGTTATRTEQLQSSYQQGVNSPGLDRNMPGHSSTHPTDVYNRDGSYYRSSSAASQNSPSRYTAVSSPPGQPAQVVVVSGTSMLSHGVNRPTALSPTSRTRSEGGGADVAMEKSVACIVSRPQIMTGGVHARLPQTAVQVASTTTILPGSSASKYPQSVEMQDTIGLPADAYVQQQQDLLIQKLQQASRKLADSISRQQGLPVEEGWQNGAANSLQLQGQPGRTSPLSFQAHMVAGSNQAPFQNAHLPENVSTPNALPGALNVQGNRPEVGGRQTINESQQKVIVFTRPQKARRSLATSQPVETAVPSQLLKQVGRIENSLGQEAVERNTEDGSEPVYESSGLCDIRQGLGTEYQTYSERGGFRTNQIPAMGSQGVQDQKRMDPSVDIQGQAPVHAGQPLDRAL</sequence>
<evidence type="ECO:0000313" key="3">
    <source>
        <dbReference type="Proteomes" id="UP000281553"/>
    </source>
</evidence>
<dbReference type="Proteomes" id="UP000281553">
    <property type="component" value="Unassembled WGS sequence"/>
</dbReference>
<feature type="region of interest" description="Disordered" evidence="1">
    <location>
        <begin position="567"/>
        <end position="611"/>
    </location>
</feature>
<evidence type="ECO:0000256" key="1">
    <source>
        <dbReference type="SAM" id="MobiDB-lite"/>
    </source>
</evidence>
<organism evidence="2 3">
    <name type="scientific">Dibothriocephalus latus</name>
    <name type="common">Fish tapeworm</name>
    <name type="synonym">Diphyllobothrium latum</name>
    <dbReference type="NCBI Taxonomy" id="60516"/>
    <lineage>
        <taxon>Eukaryota</taxon>
        <taxon>Metazoa</taxon>
        <taxon>Spiralia</taxon>
        <taxon>Lophotrochozoa</taxon>
        <taxon>Platyhelminthes</taxon>
        <taxon>Cestoda</taxon>
        <taxon>Eucestoda</taxon>
        <taxon>Diphyllobothriidea</taxon>
        <taxon>Diphyllobothriidae</taxon>
        <taxon>Dibothriocephalus</taxon>
    </lineage>
</organism>
<feature type="compositionally biased region" description="Polar residues" evidence="1">
    <location>
        <begin position="208"/>
        <end position="228"/>
    </location>
</feature>
<feature type="region of interest" description="Disordered" evidence="1">
    <location>
        <begin position="172"/>
        <end position="315"/>
    </location>
</feature>
<reference evidence="2 3" key="1">
    <citation type="submission" date="2018-11" db="EMBL/GenBank/DDBJ databases">
        <authorList>
            <consortium name="Pathogen Informatics"/>
        </authorList>
    </citation>
    <scope>NUCLEOTIDE SEQUENCE [LARGE SCALE GENOMIC DNA]</scope>
</reference>
<gene>
    <name evidence="2" type="ORF">DILT_LOCUS13034</name>
</gene>
<accession>A0A3P7M1X8</accession>
<proteinExistence type="predicted"/>
<feature type="region of interest" description="Disordered" evidence="1">
    <location>
        <begin position="69"/>
        <end position="99"/>
    </location>
</feature>
<dbReference type="EMBL" id="UYRU01068594">
    <property type="protein sequence ID" value="VDN17867.1"/>
    <property type="molecule type" value="Genomic_DNA"/>
</dbReference>
<protein>
    <submittedName>
        <fullName evidence="2">Uncharacterized protein</fullName>
    </submittedName>
</protein>
<dbReference type="OrthoDB" id="6252554at2759"/>
<dbReference type="AlphaFoldDB" id="A0A3P7M1X8"/>
<name>A0A3P7M1X8_DIBLA</name>